<keyword evidence="2" id="KW-1185">Reference proteome</keyword>
<dbReference type="VEuPathDB" id="FungiDB:MGG_17500"/>
<reference key="2">
    <citation type="submission" date="2011-05" db="EMBL/GenBank/DDBJ databases">
        <title>The Genome Sequence of Magnaporthe oryzae 70-15.</title>
        <authorList>
            <consortium name="The Broad Institute Genome Sequencing Platform"/>
            <person name="Ma L.-J."/>
            <person name="Dead R."/>
            <person name="Young S.K."/>
            <person name="Zeng Q."/>
            <person name="Gargeya S."/>
            <person name="Fitzgerald M."/>
            <person name="Haas B."/>
            <person name="Abouelleil A."/>
            <person name="Alvarado L."/>
            <person name="Arachchi H.M."/>
            <person name="Berlin A."/>
            <person name="Brown A."/>
            <person name="Chapman S.B."/>
            <person name="Chen Z."/>
            <person name="Dunbar C."/>
            <person name="Freedman E."/>
            <person name="Gearin G."/>
            <person name="Gellesch M."/>
            <person name="Goldberg J."/>
            <person name="Griggs A."/>
            <person name="Gujja S."/>
            <person name="Heiman D."/>
            <person name="Howarth C."/>
            <person name="Larson L."/>
            <person name="Lui A."/>
            <person name="MacDonald P.J.P."/>
            <person name="Mehta T."/>
            <person name="Montmayeur A."/>
            <person name="Murphy C."/>
            <person name="Neiman D."/>
            <person name="Pearson M."/>
            <person name="Priest M."/>
            <person name="Roberts A."/>
            <person name="Saif S."/>
            <person name="Shea T."/>
            <person name="Shenoy N."/>
            <person name="Sisk P."/>
            <person name="Stolte C."/>
            <person name="Sykes S."/>
            <person name="Yandava C."/>
            <person name="Wortman J."/>
            <person name="Nusbaum C."/>
            <person name="Birren B."/>
        </authorList>
    </citation>
    <scope>NUCLEOTIDE SEQUENCE</scope>
    <source>
        <strain>70-15</strain>
    </source>
</reference>
<sequence>MPCRHSRQIGYLLFGTIYLGASLKNSVMAATAIVSGENAHKNGRVPVARYMFWGTRGAVMDQLKLTIMPLRQLSRLDVPVHDANVLQALEVVSSCARSSVA</sequence>
<dbReference type="InParanoid" id="G4NDL8"/>
<dbReference type="KEGG" id="mgr:MGG_17500"/>
<accession>G4NDL8</accession>
<dbReference type="HOGENOM" id="CLU_2292253_0_0_1"/>
<protein>
    <submittedName>
        <fullName evidence="1">Uncharacterized protein</fullName>
    </submittedName>
</protein>
<dbReference type="RefSeq" id="XP_003718887.1">
    <property type="nucleotide sequence ID" value="XM_003718839.1"/>
</dbReference>
<dbReference type="Proteomes" id="UP000009058">
    <property type="component" value="Chromosome 5"/>
</dbReference>
<evidence type="ECO:0000313" key="1">
    <source>
        <dbReference type="EMBL" id="EHA49303.1"/>
    </source>
</evidence>
<evidence type="ECO:0000313" key="2">
    <source>
        <dbReference type="Proteomes" id="UP000009058"/>
    </source>
</evidence>
<dbReference type="EMBL" id="CM001235">
    <property type="protein sequence ID" value="EHA49303.1"/>
    <property type="molecule type" value="Genomic_DNA"/>
</dbReference>
<name>G4NDL8_PYRO7</name>
<reference evidence="1 2" key="1">
    <citation type="journal article" date="2005" name="Nature">
        <title>The genome sequence of the rice blast fungus Magnaporthe grisea.</title>
        <authorList>
            <person name="Dean R.A."/>
            <person name="Talbot N.J."/>
            <person name="Ebbole D.J."/>
            <person name="Farman M.L."/>
            <person name="Mitchell T.K."/>
            <person name="Orbach M.J."/>
            <person name="Thon M."/>
            <person name="Kulkarni R."/>
            <person name="Xu J.R."/>
            <person name="Pan H."/>
            <person name="Read N.D."/>
            <person name="Lee Y.H."/>
            <person name="Carbone I."/>
            <person name="Brown D."/>
            <person name="Oh Y.Y."/>
            <person name="Donofrio N."/>
            <person name="Jeong J.S."/>
            <person name="Soanes D.M."/>
            <person name="Djonovic S."/>
            <person name="Kolomiets E."/>
            <person name="Rehmeyer C."/>
            <person name="Li W."/>
            <person name="Harding M."/>
            <person name="Kim S."/>
            <person name="Lebrun M.H."/>
            <person name="Bohnert H."/>
            <person name="Coughlan S."/>
            <person name="Butler J."/>
            <person name="Calvo S."/>
            <person name="Ma L.J."/>
            <person name="Nicol R."/>
            <person name="Purcell S."/>
            <person name="Nusbaum C."/>
            <person name="Galagan J.E."/>
            <person name="Birren B.W."/>
        </authorList>
    </citation>
    <scope>NUCLEOTIDE SEQUENCE [LARGE SCALE GENOMIC DNA]</scope>
    <source>
        <strain evidence="2">70-15 / ATCC MYA-4617 / FGSC 8958</strain>
    </source>
</reference>
<gene>
    <name evidence="1" type="ORF">MGG_17500</name>
</gene>
<organism evidence="1 2">
    <name type="scientific">Pyricularia oryzae (strain 70-15 / ATCC MYA-4617 / FGSC 8958)</name>
    <name type="common">Rice blast fungus</name>
    <name type="synonym">Magnaporthe oryzae</name>
    <dbReference type="NCBI Taxonomy" id="242507"/>
    <lineage>
        <taxon>Eukaryota</taxon>
        <taxon>Fungi</taxon>
        <taxon>Dikarya</taxon>
        <taxon>Ascomycota</taxon>
        <taxon>Pezizomycotina</taxon>
        <taxon>Sordariomycetes</taxon>
        <taxon>Sordariomycetidae</taxon>
        <taxon>Magnaporthales</taxon>
        <taxon>Pyriculariaceae</taxon>
        <taxon>Pyricularia</taxon>
    </lineage>
</organism>
<proteinExistence type="predicted"/>
<dbReference type="GeneID" id="12985046"/>
<dbReference type="AlphaFoldDB" id="G4NDL8"/>